<feature type="domain" description="DUF434" evidence="2">
    <location>
        <begin position="31"/>
        <end position="85"/>
    </location>
</feature>
<dbReference type="STRING" id="104663.SAMN04488121_101572"/>
<evidence type="ECO:0000313" key="4">
    <source>
        <dbReference type="EMBL" id="SDF02938.1"/>
    </source>
</evidence>
<dbReference type="RefSeq" id="WP_089828713.1">
    <property type="nucleotide sequence ID" value="NZ_FNBN01000001.1"/>
</dbReference>
<feature type="region of interest" description="Disordered" evidence="1">
    <location>
        <begin position="1"/>
        <end position="24"/>
    </location>
</feature>
<dbReference type="AlphaFoldDB" id="A0A1G7HRJ3"/>
<dbReference type="Pfam" id="PF18481">
    <property type="entry name" value="DUF5616"/>
    <property type="match status" value="1"/>
</dbReference>
<gene>
    <name evidence="4" type="ORF">SAMN04488121_101572</name>
</gene>
<dbReference type="Pfam" id="PF04256">
    <property type="entry name" value="DUF434"/>
    <property type="match status" value="1"/>
</dbReference>
<sequence length="247" mass="28162">MDNNGIQADRNKEKHPEDHTLFGDPAAQDRLRQGLEDMYYLINRDYPIKASLALVGNRYNLVKRQLTALQGMSCSGLQLQQRKQKELLPEALRSKTIYIDGFNLLILLETAYSGGFVFKGLDGCYRDISSVHGAYKMINQTGDVLVLIGEMLRRLEVAKAIWIFDAPISNSGKLKGFCYELAEKHQFPWEIHLENSPDKFLITGDKIVCSSDAWILDECAAWFNMGAWMINNEKDRQLNIVDTQLQL</sequence>
<accession>A0A1G7HRJ3</accession>
<dbReference type="EMBL" id="FNBN01000001">
    <property type="protein sequence ID" value="SDF02938.1"/>
    <property type="molecule type" value="Genomic_DNA"/>
</dbReference>
<dbReference type="PANTHER" id="PTHR42252:SF1">
    <property type="entry name" value="DUF434 DOMAIN-CONTAINING PROTEIN"/>
    <property type="match status" value="1"/>
</dbReference>
<evidence type="ECO:0000259" key="3">
    <source>
        <dbReference type="Pfam" id="PF18481"/>
    </source>
</evidence>
<reference evidence="4 5" key="1">
    <citation type="submission" date="2016-10" db="EMBL/GenBank/DDBJ databases">
        <authorList>
            <person name="de Groot N.N."/>
        </authorList>
    </citation>
    <scope>NUCLEOTIDE SEQUENCE [LARGE SCALE GENOMIC DNA]</scope>
    <source>
        <strain evidence="4 5">DSM 527</strain>
    </source>
</reference>
<dbReference type="InterPro" id="IPR041652">
    <property type="entry name" value="DUF5616"/>
</dbReference>
<proteinExistence type="predicted"/>
<evidence type="ECO:0000256" key="1">
    <source>
        <dbReference type="SAM" id="MobiDB-lite"/>
    </source>
</evidence>
<dbReference type="Proteomes" id="UP000199045">
    <property type="component" value="Unassembled WGS sequence"/>
</dbReference>
<evidence type="ECO:0008006" key="6">
    <source>
        <dbReference type="Google" id="ProtNLM"/>
    </source>
</evidence>
<dbReference type="InterPro" id="IPR007368">
    <property type="entry name" value="DUF434"/>
</dbReference>
<dbReference type="OrthoDB" id="5372493at2"/>
<organism evidence="4 5">
    <name type="scientific">Chitinophaga filiformis</name>
    <name type="common">Myxococcus filiformis</name>
    <name type="synonym">Flexibacter filiformis</name>
    <dbReference type="NCBI Taxonomy" id="104663"/>
    <lineage>
        <taxon>Bacteria</taxon>
        <taxon>Pseudomonadati</taxon>
        <taxon>Bacteroidota</taxon>
        <taxon>Chitinophagia</taxon>
        <taxon>Chitinophagales</taxon>
        <taxon>Chitinophagaceae</taxon>
        <taxon>Chitinophaga</taxon>
    </lineage>
</organism>
<protein>
    <recommendedName>
        <fullName evidence="6">DUF434 domain-containing protein</fullName>
    </recommendedName>
</protein>
<name>A0A1G7HRJ3_CHIFI</name>
<evidence type="ECO:0000259" key="2">
    <source>
        <dbReference type="Pfam" id="PF04256"/>
    </source>
</evidence>
<evidence type="ECO:0000313" key="5">
    <source>
        <dbReference type="Proteomes" id="UP000199045"/>
    </source>
</evidence>
<feature type="compositionally biased region" description="Basic and acidic residues" evidence="1">
    <location>
        <begin position="9"/>
        <end position="24"/>
    </location>
</feature>
<dbReference type="PANTHER" id="PTHR42252">
    <property type="entry name" value="DUF5616 DOMAIN-CONTAINING PROTEIN"/>
    <property type="match status" value="1"/>
</dbReference>
<feature type="domain" description="DUF5616" evidence="3">
    <location>
        <begin position="90"/>
        <end position="226"/>
    </location>
</feature>